<dbReference type="EMBL" id="JACCFM010000001">
    <property type="protein sequence ID" value="NYJ18965.1"/>
    <property type="molecule type" value="Genomic_DNA"/>
</dbReference>
<dbReference type="Proteomes" id="UP000537260">
    <property type="component" value="Unassembled WGS sequence"/>
</dbReference>
<gene>
    <name evidence="1" type="ORF">HNR05_000756</name>
</gene>
<keyword evidence="2" id="KW-1185">Reference proteome</keyword>
<accession>A0A7Z0J531</accession>
<dbReference type="AlphaFoldDB" id="A0A7Z0J531"/>
<reference evidence="1 2" key="1">
    <citation type="submission" date="2020-07" db="EMBL/GenBank/DDBJ databases">
        <title>Sequencing the genomes of 1000 actinobacteria strains.</title>
        <authorList>
            <person name="Klenk H.-P."/>
        </authorList>
    </citation>
    <scope>NUCLEOTIDE SEQUENCE [LARGE SCALE GENOMIC DNA]</scope>
    <source>
        <strain evidence="1 2">LI1</strain>
    </source>
</reference>
<evidence type="ECO:0000313" key="1">
    <source>
        <dbReference type="EMBL" id="NYJ18965.1"/>
    </source>
</evidence>
<protein>
    <submittedName>
        <fullName evidence="1">Uncharacterized protein</fullName>
    </submittedName>
</protein>
<proteinExistence type="predicted"/>
<evidence type="ECO:0000313" key="2">
    <source>
        <dbReference type="Proteomes" id="UP000537260"/>
    </source>
</evidence>
<name>A0A7Z0J531_9MICO</name>
<sequence>MSTLGGLLRPLINGHYGLYLLHGMGVDFIVGVVT</sequence>
<comment type="caution">
    <text evidence="1">The sequence shown here is derived from an EMBL/GenBank/DDBJ whole genome shotgun (WGS) entry which is preliminary data.</text>
</comment>
<organism evidence="1 2">
    <name type="scientific">Glaciibacter psychrotolerans</name>
    <dbReference type="NCBI Taxonomy" id="670054"/>
    <lineage>
        <taxon>Bacteria</taxon>
        <taxon>Bacillati</taxon>
        <taxon>Actinomycetota</taxon>
        <taxon>Actinomycetes</taxon>
        <taxon>Micrococcales</taxon>
        <taxon>Microbacteriaceae</taxon>
        <taxon>Glaciibacter</taxon>
    </lineage>
</organism>